<dbReference type="CDD" id="cd02440">
    <property type="entry name" value="AdoMet_MTases"/>
    <property type="match status" value="1"/>
</dbReference>
<keyword evidence="1" id="KW-0175">Coiled coil</keyword>
<evidence type="ECO:0000313" key="3">
    <source>
        <dbReference type="Proteomes" id="UP000321379"/>
    </source>
</evidence>
<dbReference type="GO" id="GO:0008168">
    <property type="term" value="F:methyltransferase activity"/>
    <property type="evidence" value="ECO:0007669"/>
    <property type="project" value="UniProtKB-KW"/>
</dbReference>
<dbReference type="EMBL" id="VRMG01000015">
    <property type="protein sequence ID" value="TXN28247.1"/>
    <property type="molecule type" value="Genomic_DNA"/>
</dbReference>
<accession>A0A5C8UKB9</accession>
<organism evidence="2 3">
    <name type="scientific">Lacisediminihabitans profunda</name>
    <dbReference type="NCBI Taxonomy" id="2594790"/>
    <lineage>
        <taxon>Bacteria</taxon>
        <taxon>Bacillati</taxon>
        <taxon>Actinomycetota</taxon>
        <taxon>Actinomycetes</taxon>
        <taxon>Micrococcales</taxon>
        <taxon>Microbacteriaceae</taxon>
        <taxon>Lacisediminihabitans</taxon>
    </lineage>
</organism>
<dbReference type="InterPro" id="IPR029063">
    <property type="entry name" value="SAM-dependent_MTases_sf"/>
</dbReference>
<dbReference type="AlphaFoldDB" id="A0A5C8UKB9"/>
<sequence>MTDAVSPYAKHEFAAGSHNNSWANLFELIPEGSRVLDVGCSTGNFGAALIRERGCTVTGIDTNSADIGIAREVLNRALVIDITQPEALESLGVFDVVIFADVLEHLPDPRATLRLIRPRLAPGGFVAYSIPHMGHLSVRLDLLSGEFPYTETGLLDRTHFHFYDKMEIADTFASGGFAIVDERPVVVQYPDSWLKDRLAQLGLVPNAHFFDLMRQTESEVFQYIGTAYPLDAPEVGEIAARRRPMPNDEIIGYVQALIDEKERAQTSLAELQTRVASARRNPLGYAWRQLTHRLRRRIT</sequence>
<evidence type="ECO:0000313" key="2">
    <source>
        <dbReference type="EMBL" id="TXN28247.1"/>
    </source>
</evidence>
<evidence type="ECO:0000256" key="1">
    <source>
        <dbReference type="SAM" id="Coils"/>
    </source>
</evidence>
<dbReference type="RefSeq" id="WP_147784961.1">
    <property type="nucleotide sequence ID" value="NZ_VRMG01000015.1"/>
</dbReference>
<dbReference type="SUPFAM" id="SSF53335">
    <property type="entry name" value="S-adenosyl-L-methionine-dependent methyltransferases"/>
    <property type="match status" value="1"/>
</dbReference>
<protein>
    <submittedName>
        <fullName evidence="2">Class I SAM-dependent methyltransferase</fullName>
    </submittedName>
</protein>
<gene>
    <name evidence="2" type="ORF">FVP33_17375</name>
</gene>
<dbReference type="Gene3D" id="3.40.50.150">
    <property type="entry name" value="Vaccinia Virus protein VP39"/>
    <property type="match status" value="1"/>
</dbReference>
<dbReference type="Proteomes" id="UP000321379">
    <property type="component" value="Unassembled WGS sequence"/>
</dbReference>
<dbReference type="GO" id="GO:0032259">
    <property type="term" value="P:methylation"/>
    <property type="evidence" value="ECO:0007669"/>
    <property type="project" value="UniProtKB-KW"/>
</dbReference>
<dbReference type="PANTHER" id="PTHR43861">
    <property type="entry name" value="TRANS-ACONITATE 2-METHYLTRANSFERASE-RELATED"/>
    <property type="match status" value="1"/>
</dbReference>
<reference evidence="2 3" key="1">
    <citation type="submission" date="2019-08" db="EMBL/GenBank/DDBJ databases">
        <title>Bacterial whole genome sequence for Glaciihabitans sp. CHu50b-6-2.</title>
        <authorList>
            <person name="Jin L."/>
        </authorList>
    </citation>
    <scope>NUCLEOTIDE SEQUENCE [LARGE SCALE GENOMIC DNA]</scope>
    <source>
        <strain evidence="2 3">CHu50b-6-2</strain>
    </source>
</reference>
<keyword evidence="3" id="KW-1185">Reference proteome</keyword>
<keyword evidence="2" id="KW-0808">Transferase</keyword>
<proteinExistence type="predicted"/>
<keyword evidence="2" id="KW-0489">Methyltransferase</keyword>
<dbReference type="Pfam" id="PF13489">
    <property type="entry name" value="Methyltransf_23"/>
    <property type="match status" value="1"/>
</dbReference>
<name>A0A5C8UKB9_9MICO</name>
<feature type="coiled-coil region" evidence="1">
    <location>
        <begin position="254"/>
        <end position="281"/>
    </location>
</feature>
<comment type="caution">
    <text evidence="2">The sequence shown here is derived from an EMBL/GenBank/DDBJ whole genome shotgun (WGS) entry which is preliminary data.</text>
</comment>